<evidence type="ECO:0008006" key="11">
    <source>
        <dbReference type="Google" id="ProtNLM"/>
    </source>
</evidence>
<reference evidence="10" key="1">
    <citation type="submission" date="2015-02" db="EMBL/GenBank/DDBJ databases">
        <title>Genome sequencing for Strongylocentrotus purpuratus.</title>
        <authorList>
            <person name="Murali S."/>
            <person name="Liu Y."/>
            <person name="Vee V."/>
            <person name="English A."/>
            <person name="Wang M."/>
            <person name="Skinner E."/>
            <person name="Han Y."/>
            <person name="Muzny D.M."/>
            <person name="Worley K.C."/>
            <person name="Gibbs R.A."/>
        </authorList>
    </citation>
    <scope>NUCLEOTIDE SEQUENCE</scope>
</reference>
<dbReference type="InterPro" id="IPR002110">
    <property type="entry name" value="Ankyrin_rpt"/>
</dbReference>
<dbReference type="SMART" id="SM00454">
    <property type="entry name" value="SAM"/>
    <property type="match status" value="2"/>
</dbReference>
<keyword evidence="3" id="KW-0677">Repeat</keyword>
<dbReference type="InterPro" id="IPR036770">
    <property type="entry name" value="Ankyrin_rpt-contain_sf"/>
</dbReference>
<dbReference type="PROSITE" id="PS01179">
    <property type="entry name" value="PID"/>
    <property type="match status" value="1"/>
</dbReference>
<feature type="repeat" description="ANK" evidence="5">
    <location>
        <begin position="187"/>
        <end position="219"/>
    </location>
</feature>
<dbReference type="GeneID" id="579663"/>
<feature type="compositionally biased region" description="Low complexity" evidence="6">
    <location>
        <begin position="696"/>
        <end position="710"/>
    </location>
</feature>
<feature type="compositionally biased region" description="Polar residues" evidence="6">
    <location>
        <begin position="943"/>
        <end position="956"/>
    </location>
</feature>
<feature type="region of interest" description="Disordered" evidence="6">
    <location>
        <begin position="787"/>
        <end position="806"/>
    </location>
</feature>
<evidence type="ECO:0000256" key="5">
    <source>
        <dbReference type="PROSITE-ProRule" id="PRU00023"/>
    </source>
</evidence>
<dbReference type="PROSITE" id="PS50105">
    <property type="entry name" value="SAM_DOMAIN"/>
    <property type="match status" value="2"/>
</dbReference>
<reference evidence="9" key="2">
    <citation type="submission" date="2021-01" db="UniProtKB">
        <authorList>
            <consortium name="EnsemblMetazoa"/>
        </authorList>
    </citation>
    <scope>IDENTIFICATION</scope>
</reference>
<evidence type="ECO:0000256" key="4">
    <source>
        <dbReference type="ARBA" id="ARBA00023043"/>
    </source>
</evidence>
<keyword evidence="4 5" id="KW-0040">ANK repeat</keyword>
<evidence type="ECO:0000259" key="8">
    <source>
        <dbReference type="PROSITE" id="PS50105"/>
    </source>
</evidence>
<feature type="compositionally biased region" description="Polar residues" evidence="6">
    <location>
        <begin position="291"/>
        <end position="306"/>
    </location>
</feature>
<feature type="region of interest" description="Disordered" evidence="6">
    <location>
        <begin position="1508"/>
        <end position="1544"/>
    </location>
</feature>
<evidence type="ECO:0000256" key="3">
    <source>
        <dbReference type="ARBA" id="ARBA00022737"/>
    </source>
</evidence>
<feature type="compositionally biased region" description="Basic residues" evidence="6">
    <location>
        <begin position="674"/>
        <end position="684"/>
    </location>
</feature>
<feature type="region of interest" description="Disordered" evidence="6">
    <location>
        <begin position="363"/>
        <end position="397"/>
    </location>
</feature>
<feature type="region of interest" description="Disordered" evidence="6">
    <location>
        <begin position="283"/>
        <end position="306"/>
    </location>
</feature>
<feature type="compositionally biased region" description="Low complexity" evidence="6">
    <location>
        <begin position="657"/>
        <end position="672"/>
    </location>
</feature>
<dbReference type="PRINTS" id="PR01415">
    <property type="entry name" value="ANKYRIN"/>
</dbReference>
<dbReference type="FunCoup" id="A0A7M7P3P4">
    <property type="interactions" value="821"/>
</dbReference>
<keyword evidence="10" id="KW-1185">Reference proteome</keyword>
<dbReference type="SMART" id="SM00248">
    <property type="entry name" value="ANK"/>
    <property type="match status" value="7"/>
</dbReference>
<dbReference type="GO" id="GO:0005829">
    <property type="term" value="C:cytosol"/>
    <property type="evidence" value="ECO:0000318"/>
    <property type="project" value="GO_Central"/>
</dbReference>
<feature type="compositionally biased region" description="Basic and acidic residues" evidence="6">
    <location>
        <begin position="1508"/>
        <end position="1527"/>
    </location>
</feature>
<feature type="region of interest" description="Disordered" evidence="6">
    <location>
        <begin position="1690"/>
        <end position="1716"/>
    </location>
</feature>
<evidence type="ECO:0000313" key="9">
    <source>
        <dbReference type="EnsemblMetazoa" id="XP_030844951"/>
    </source>
</evidence>
<feature type="domain" description="SAM" evidence="8">
    <location>
        <begin position="1155"/>
        <end position="1221"/>
    </location>
</feature>
<feature type="domain" description="PID" evidence="7">
    <location>
        <begin position="1557"/>
        <end position="1692"/>
    </location>
</feature>
<organism evidence="9 10">
    <name type="scientific">Strongylocentrotus purpuratus</name>
    <name type="common">Purple sea urchin</name>
    <dbReference type="NCBI Taxonomy" id="7668"/>
    <lineage>
        <taxon>Eukaryota</taxon>
        <taxon>Metazoa</taxon>
        <taxon>Echinodermata</taxon>
        <taxon>Eleutherozoa</taxon>
        <taxon>Echinozoa</taxon>
        <taxon>Echinoidea</taxon>
        <taxon>Euechinoidea</taxon>
        <taxon>Echinacea</taxon>
        <taxon>Camarodonta</taxon>
        <taxon>Echinidea</taxon>
        <taxon>Strongylocentrotidae</taxon>
        <taxon>Strongylocentrotus</taxon>
    </lineage>
</organism>
<feature type="region of interest" description="Disordered" evidence="6">
    <location>
        <begin position="574"/>
        <end position="735"/>
    </location>
</feature>
<protein>
    <recommendedName>
        <fullName evidence="11">Ankyrin repeat and sterile alpha motif domain-containing protein 1B</fullName>
    </recommendedName>
</protein>
<feature type="region of interest" description="Disordered" evidence="6">
    <location>
        <begin position="1324"/>
        <end position="1442"/>
    </location>
</feature>
<sequence>MGKENDLLEAARTGNVVTIGKLLSGGRGKGVISAALNLSFRRALGPNCQDTSGYTPLHHAVLNGHRDAVQMLLKFEASPTVPDNRGSNPLHLAAWTGNQEIVQTLLTVGVSKDQVNEQNNYWDTPLHFAAQYGHTDVVSLLLEHGADPTLCNRKEEGPLDLAAQYGRQDTVQLLVRLRPDLLAKIPDSRSLLHLAAKNGHHRIVKLLLEAGCDIYKTTKTGTALHEAAVFGKIDVVRVLLEARPAIDVEIEDGHSETALQKIESHSSKVSQEISKMIMAHIRGEPLPKPTESPSTTPLTDGSDTDQNSALAYSYVSNPSVRPNHGPVAPGFEVIDHDHSNIYDNVPEDRSALYARHYQTHAELRNELRSSSPEGVLRRGVSKRGTSKLSRASPPDQDLYMNVEKLNQQVARLMPPKKPQRNSIGILLDQAVNGNSPQMERKQDQPVSSSPMHLDVRGPHPRQSNTLSSQDSDCPPPLPDRNYYDLEQAGEYTQLRMDALPPKQQPQPQQQAPHHTHDHPHPPQHPPPKQQMMRDQDYSTVSPLQDYDIMNEGVSNTSTEASDDTHGSLYETLSNAKSGAATPDVPYPPYEIGSKPPHPQVQLHIHEADDNNDLNSTGDGDDQLDDDEEEDMDAYEFLSNAVTGNGRPKPKPRITPTSSSSSSVPSNDSALLSHSKPKPLPRRNKPVPAKRSPGSISSQPSTPSEELTSSSDQWGGASSDRPNTPDQPPPSPNTAMMGIRAKLGASEVGYSDYDNPVELTPCAYTNGKQKPNTNVFFPAEAQRTQGLAPSVVRDSSDPSTGTKPLSGGQLRKLELDLANRSRKFHEFEAAADHLQTRLEKWQAHVEESHLNRVNEQDIQGHDHGDIYENVYHRSDNTRFSYDEPKRLYDNPTVLNGNHQRVLTRQNSSPAGSPSQTRRSISPRKPKRALTTQLSLNISPPGYDNPSTCFPSSETSQRTHPHQDDEEDRDSPTGYDNPPELTREQSVYESAPPRNSESNVRQNACEPPIIPEVIRPDDHLPLDNKFIEGNSELDILKPDASHPFAGSIRSQFSGLIYGSNRGSRTFSLSQQDRFSRLRPGVDRSGALAGRMSVMNGTLSDGLGKAKGEEPIVGSLDDSSEWDQIESIMNSFGAGLVRESVYVRDYQHDFEKMFDGPGGPQSIGAWLDSLNLGQYENMLIANGFDHLDFIGGGIIEEQDLMDIGIVEEIHRKMILEATRCLPIMKPIGPGPDFTPKPASVSDWLRSLLLSDYISNFLENNITTMARALELWEFELENVLEVPMLGHRKRILASLGDRRRSRHSSTIDIEISRPHSLDIDITSSEDLVRPPKLKTPSSCENLLSSHDTAPALPPRPKIGVKPSTGRDNIKARAQSLRKELMSPASSKTSQGAIAPRLSTDRGGSSKNKDRSVVPKAVTPGQESQIESFVGPEERAEIKKRHTSQSSSLDIDLFKDYSKDVASPTRNSTSSTIPEEGALHPSEEEEFRTLIETTTQYAQQNGDCASFKRTHERGMVESKVKEEQNGEEKENGGDGVTPQKKQGGAPASQWMHPPDALIKGCCNYTSSYLGSSIIKELHGTESTREACTRLRRSAQHLQKMPAITLSINYGGVKFIDSKSKMVITEHEICNISCVAQDSNDLKTFAYITKDIQYEKLYCHVFTVKTLDLATEIIMTLGQAFEIAYKMLLKTQQQQQPPRANRIQAMADEDESDTASYEDTKL</sequence>
<dbReference type="InParanoid" id="A0A7M7P3P4"/>
<dbReference type="InterPro" id="IPR041882">
    <property type="entry name" value="SAM_ANKS1_repeat2"/>
</dbReference>
<feature type="compositionally biased region" description="Polar residues" evidence="6">
    <location>
        <begin position="1459"/>
        <end position="1468"/>
    </location>
</feature>
<feature type="region of interest" description="Disordered" evidence="6">
    <location>
        <begin position="499"/>
        <end position="538"/>
    </location>
</feature>
<feature type="region of interest" description="Disordered" evidence="6">
    <location>
        <begin position="880"/>
        <end position="1002"/>
    </location>
</feature>
<dbReference type="InterPro" id="IPR033635">
    <property type="entry name" value="ANKS1/Caskin"/>
</dbReference>
<dbReference type="InterPro" id="IPR011993">
    <property type="entry name" value="PH-like_dom_sf"/>
</dbReference>
<evidence type="ECO:0000259" key="7">
    <source>
        <dbReference type="PROSITE" id="PS01179"/>
    </source>
</evidence>
<dbReference type="SMART" id="SM00462">
    <property type="entry name" value="PTB"/>
    <property type="match status" value="1"/>
</dbReference>
<dbReference type="Pfam" id="PF00640">
    <property type="entry name" value="PID"/>
    <property type="match status" value="1"/>
</dbReference>
<feature type="region of interest" description="Disordered" evidence="6">
    <location>
        <begin position="434"/>
        <end position="482"/>
    </location>
</feature>
<evidence type="ECO:0000256" key="2">
    <source>
        <dbReference type="ARBA" id="ARBA00022490"/>
    </source>
</evidence>
<feature type="repeat" description="ANK" evidence="5">
    <location>
        <begin position="85"/>
        <end position="117"/>
    </location>
</feature>
<dbReference type="CDD" id="cd09500">
    <property type="entry name" value="SAM_AIDA1AB-like_repeat2"/>
    <property type="match status" value="1"/>
</dbReference>
<feature type="compositionally biased region" description="Polar residues" evidence="6">
    <location>
        <begin position="891"/>
        <end position="918"/>
    </location>
</feature>
<dbReference type="SUPFAM" id="SSF48403">
    <property type="entry name" value="Ankyrin repeat"/>
    <property type="match status" value="1"/>
</dbReference>
<dbReference type="Gene3D" id="1.25.40.20">
    <property type="entry name" value="Ankyrin repeat-containing domain"/>
    <property type="match status" value="2"/>
</dbReference>
<keyword evidence="2" id="KW-0963">Cytoplasm</keyword>
<feature type="domain" description="SAM" evidence="8">
    <location>
        <begin position="1232"/>
        <end position="1297"/>
    </location>
</feature>
<dbReference type="InterPro" id="IPR006020">
    <property type="entry name" value="PTB/PI_dom"/>
</dbReference>
<evidence type="ECO:0000256" key="1">
    <source>
        <dbReference type="ARBA" id="ARBA00004496"/>
    </source>
</evidence>
<dbReference type="CDD" id="cd09499">
    <property type="entry name" value="SAM_AIDA1AB-like_repeat1"/>
    <property type="match status" value="1"/>
</dbReference>
<dbReference type="InterPro" id="IPR041880">
    <property type="entry name" value="SAM_ANKS1_repeat1"/>
</dbReference>
<feature type="repeat" description="ANK" evidence="5">
    <location>
        <begin position="121"/>
        <end position="153"/>
    </location>
</feature>
<feature type="region of interest" description="Disordered" evidence="6">
    <location>
        <begin position="1456"/>
        <end position="1479"/>
    </location>
</feature>
<feature type="repeat" description="ANK" evidence="5">
    <location>
        <begin position="52"/>
        <end position="84"/>
    </location>
</feature>
<dbReference type="PANTHER" id="PTHR24174">
    <property type="entry name" value="ANKYRIN REPEAT AND STERILE ALPHA MOTIF DOMAIN-CONTAINING PROTEIN 1"/>
    <property type="match status" value="1"/>
</dbReference>
<accession>A0A7M7P3P4</accession>
<proteinExistence type="predicted"/>
<dbReference type="Pfam" id="PF12796">
    <property type="entry name" value="Ank_2"/>
    <property type="match status" value="3"/>
</dbReference>
<dbReference type="PROSITE" id="PS50297">
    <property type="entry name" value="ANK_REP_REGION"/>
    <property type="match status" value="4"/>
</dbReference>
<dbReference type="OMA" id="DRPYSIK"/>
<name>A0A7M7P3P4_STRPU</name>
<dbReference type="CDD" id="cd01274">
    <property type="entry name" value="PTB_Anks"/>
    <property type="match status" value="1"/>
</dbReference>
<dbReference type="SUPFAM" id="SSF47769">
    <property type="entry name" value="SAM/Pointed domain"/>
    <property type="match status" value="2"/>
</dbReference>
<evidence type="ECO:0000313" key="10">
    <source>
        <dbReference type="Proteomes" id="UP000007110"/>
    </source>
</evidence>
<feature type="compositionally biased region" description="Polar residues" evidence="6">
    <location>
        <begin position="1331"/>
        <end position="1343"/>
    </location>
</feature>
<dbReference type="InterPro" id="IPR013761">
    <property type="entry name" value="SAM/pointed_sf"/>
</dbReference>
<evidence type="ECO:0000256" key="6">
    <source>
        <dbReference type="SAM" id="MobiDB-lite"/>
    </source>
</evidence>
<dbReference type="PANTHER" id="PTHR24174:SF1">
    <property type="entry name" value="IP14385P"/>
    <property type="match status" value="1"/>
</dbReference>
<dbReference type="Gene3D" id="2.30.29.30">
    <property type="entry name" value="Pleckstrin-homology domain (PH domain)/Phosphotyrosine-binding domain (PTB)"/>
    <property type="match status" value="1"/>
</dbReference>
<dbReference type="SUPFAM" id="SSF50729">
    <property type="entry name" value="PH domain-like"/>
    <property type="match status" value="1"/>
</dbReference>
<comment type="subcellular location">
    <subcellularLocation>
        <location evidence="1">Cytoplasm</location>
    </subcellularLocation>
</comment>
<dbReference type="InterPro" id="IPR001660">
    <property type="entry name" value="SAM"/>
</dbReference>
<feature type="compositionally biased region" description="Polar residues" evidence="6">
    <location>
        <begin position="982"/>
        <end position="1000"/>
    </location>
</feature>
<dbReference type="Gene3D" id="1.10.150.50">
    <property type="entry name" value="Transcription Factor, Ets-1"/>
    <property type="match status" value="2"/>
</dbReference>
<feature type="compositionally biased region" description="Acidic residues" evidence="6">
    <location>
        <begin position="618"/>
        <end position="633"/>
    </location>
</feature>
<feature type="repeat" description="ANK" evidence="5">
    <location>
        <begin position="219"/>
        <end position="251"/>
    </location>
</feature>
<dbReference type="OrthoDB" id="10039052at2759"/>
<feature type="compositionally biased region" description="Polar residues" evidence="6">
    <location>
        <begin position="461"/>
        <end position="471"/>
    </location>
</feature>
<dbReference type="EnsemblMetazoa" id="XM_030989091">
    <property type="protein sequence ID" value="XP_030844951"/>
    <property type="gene ID" value="LOC579663"/>
</dbReference>
<dbReference type="RefSeq" id="XP_030844951.1">
    <property type="nucleotide sequence ID" value="XM_030989091.1"/>
</dbReference>
<dbReference type="PROSITE" id="PS50088">
    <property type="entry name" value="ANK_REPEAT"/>
    <property type="match status" value="5"/>
</dbReference>
<dbReference type="Pfam" id="PF00536">
    <property type="entry name" value="SAM_1"/>
    <property type="match status" value="2"/>
</dbReference>
<dbReference type="KEGG" id="spu:579663"/>
<dbReference type="Proteomes" id="UP000007110">
    <property type="component" value="Unassembled WGS sequence"/>
</dbReference>